<evidence type="ECO:0000256" key="9">
    <source>
        <dbReference type="ARBA" id="ARBA00023065"/>
    </source>
</evidence>
<dbReference type="CDD" id="cd11474">
    <property type="entry name" value="SLC5sbd_CHT"/>
    <property type="match status" value="1"/>
</dbReference>
<feature type="transmembrane region" description="Helical" evidence="14">
    <location>
        <begin position="51"/>
        <end position="72"/>
    </location>
</feature>
<feature type="transmembrane region" description="Helical" evidence="14">
    <location>
        <begin position="239"/>
        <end position="260"/>
    </location>
</feature>
<evidence type="ECO:0000313" key="16">
    <source>
        <dbReference type="Proteomes" id="UP000261540"/>
    </source>
</evidence>
<keyword evidence="10 14" id="KW-0472">Membrane</keyword>
<keyword evidence="16" id="KW-1185">Reference proteome</keyword>
<comment type="subcellular location">
    <subcellularLocation>
        <location evidence="1">Membrane</location>
        <topology evidence="1">Multi-pass membrane protein</topology>
    </subcellularLocation>
</comment>
<dbReference type="GeneTree" id="ENSGT00940000163454"/>
<dbReference type="GO" id="GO:0008292">
    <property type="term" value="P:acetylcholine biosynthetic process"/>
    <property type="evidence" value="ECO:0007669"/>
    <property type="project" value="TreeGrafter"/>
</dbReference>
<organism evidence="15 16">
    <name type="scientific">Paramormyrops kingsleyae</name>
    <dbReference type="NCBI Taxonomy" id="1676925"/>
    <lineage>
        <taxon>Eukaryota</taxon>
        <taxon>Metazoa</taxon>
        <taxon>Chordata</taxon>
        <taxon>Craniata</taxon>
        <taxon>Vertebrata</taxon>
        <taxon>Euteleostomi</taxon>
        <taxon>Actinopterygii</taxon>
        <taxon>Neopterygii</taxon>
        <taxon>Teleostei</taxon>
        <taxon>Osteoglossocephala</taxon>
        <taxon>Osteoglossomorpha</taxon>
        <taxon>Osteoglossiformes</taxon>
        <taxon>Mormyridae</taxon>
        <taxon>Paramormyrops</taxon>
    </lineage>
</organism>
<keyword evidence="4 14" id="KW-0812">Transmembrane</keyword>
<sequence>MAVNVPGLLSVLVFYLAILGTGLWASKKAKKEERKCKGNQSEVTMVGGRNLSIWVSILTTTATWVGGGYLLGTAEVIYLPDRGLSWAIAPIGYSLNLIVAGLFFIKPVHKKNYVTVMDPFQEKYGDVLTSILFIPSVLADVFWVACILAALGGTMSVILDIASHWAVILSAVVAILYTLLGGLYSVAYTDVVQLFLVFLGLWLCVPFILESPASLSIVFTAVHEVYQVPWLGSLQLRDVGIWLDDLLLLTMSGVCYQAFYQRILATGSVAKAQITCFVSAAACFVLAIPPVLIGAVAASTDWNQTSFGLPAPYEQGKAGMILPIALQHLCPLFVSIAGIGAIAAAVMSSIDSALLSASSLFARNVYKNIIRRKASEREIVLVLKVCILVFGLLGASLAMSTGSVYVLWFMSADIMYSVVLAQLLAVFFLPRHTNSYGSAVGFATALLLRGLAGEPLLGLPALIGFPGCRLHDGVLVQAFPFRTAIVLLTLAAILLASRLAAVLFFRGLLPEQWDVFKLRQKDSTTLKEVPLKEAAEGSSLNPSSE</sequence>
<feature type="transmembrane region" description="Helical" evidence="14">
    <location>
        <begin position="379"/>
        <end position="399"/>
    </location>
</feature>
<evidence type="ECO:0000256" key="12">
    <source>
        <dbReference type="ARBA" id="ARBA00023201"/>
    </source>
</evidence>
<proteinExistence type="inferred from homology"/>
<dbReference type="GO" id="GO:0005886">
    <property type="term" value="C:plasma membrane"/>
    <property type="evidence" value="ECO:0007669"/>
    <property type="project" value="TreeGrafter"/>
</dbReference>
<dbReference type="Proteomes" id="UP000261540">
    <property type="component" value="Unplaced"/>
</dbReference>
<feature type="transmembrane region" description="Helical" evidence="14">
    <location>
        <begin position="332"/>
        <end position="358"/>
    </location>
</feature>
<feature type="transmembrane region" description="Helical" evidence="14">
    <location>
        <begin position="272"/>
        <end position="298"/>
    </location>
</feature>
<name>A0A3B3QJL0_9TELE</name>
<dbReference type="OrthoDB" id="546820at2759"/>
<feature type="transmembrane region" description="Helical" evidence="14">
    <location>
        <begin position="84"/>
        <end position="105"/>
    </location>
</feature>
<feature type="transmembrane region" description="Helical" evidence="14">
    <location>
        <begin position="126"/>
        <end position="151"/>
    </location>
</feature>
<evidence type="ECO:0000256" key="6">
    <source>
        <dbReference type="ARBA" id="ARBA00022979"/>
    </source>
</evidence>
<reference evidence="15" key="1">
    <citation type="submission" date="2025-08" db="UniProtKB">
        <authorList>
            <consortium name="Ensembl"/>
        </authorList>
    </citation>
    <scope>IDENTIFICATION</scope>
</reference>
<evidence type="ECO:0000256" key="10">
    <source>
        <dbReference type="ARBA" id="ARBA00023136"/>
    </source>
</evidence>
<evidence type="ECO:0000256" key="7">
    <source>
        <dbReference type="ARBA" id="ARBA00022989"/>
    </source>
</evidence>
<evidence type="ECO:0000256" key="13">
    <source>
        <dbReference type="RuleBase" id="RU362091"/>
    </source>
</evidence>
<keyword evidence="11" id="KW-0325">Glycoprotein</keyword>
<protein>
    <submittedName>
        <fullName evidence="15">High-affinity choline transporter 1-like</fullName>
    </submittedName>
</protein>
<evidence type="ECO:0000256" key="11">
    <source>
        <dbReference type="ARBA" id="ARBA00023180"/>
    </source>
</evidence>
<evidence type="ECO:0000256" key="8">
    <source>
        <dbReference type="ARBA" id="ARBA00023053"/>
    </source>
</evidence>
<evidence type="ECO:0000313" key="15">
    <source>
        <dbReference type="Ensembl" id="ENSPKIP00000005596.1"/>
    </source>
</evidence>
<keyword evidence="12" id="KW-0739">Sodium transport</keyword>
<evidence type="ECO:0000256" key="1">
    <source>
        <dbReference type="ARBA" id="ARBA00004141"/>
    </source>
</evidence>
<evidence type="ECO:0000256" key="3">
    <source>
        <dbReference type="ARBA" id="ARBA00022448"/>
    </source>
</evidence>
<comment type="similarity">
    <text evidence="2 13">Belongs to the sodium:solute symporter (SSF) (TC 2.A.21) family.</text>
</comment>
<feature type="transmembrane region" description="Helical" evidence="14">
    <location>
        <begin position="191"/>
        <end position="209"/>
    </location>
</feature>
<dbReference type="GO" id="GO:0005307">
    <property type="term" value="F:choline:sodium symporter activity"/>
    <property type="evidence" value="ECO:0007669"/>
    <property type="project" value="TreeGrafter"/>
</dbReference>
<evidence type="ECO:0000256" key="14">
    <source>
        <dbReference type="SAM" id="Phobius"/>
    </source>
</evidence>
<keyword evidence="3" id="KW-0813">Transport</keyword>
<keyword evidence="6" id="KW-0530">Neurotransmitter biosynthesis</keyword>
<keyword evidence="8" id="KW-0915">Sodium</keyword>
<dbReference type="PANTHER" id="PTHR45897:SF5">
    <property type="entry name" value="HIGH AFFINITY CHOLINE TRANSPORTER 1"/>
    <property type="match status" value="1"/>
</dbReference>
<dbReference type="STRING" id="1676925.ENSPKIP00000005596"/>
<accession>A0A3B3QJL0</accession>
<keyword evidence="9" id="KW-0406">Ion transport</keyword>
<dbReference type="Ensembl" id="ENSPKIT00000029603.1">
    <property type="protein sequence ID" value="ENSPKIP00000005596.1"/>
    <property type="gene ID" value="ENSPKIG00000022208.1"/>
</dbReference>
<dbReference type="PANTHER" id="PTHR45897">
    <property type="entry name" value="HIGH-AFFINITY CHOLINE TRANSPORTER 1"/>
    <property type="match status" value="1"/>
</dbReference>
<dbReference type="Pfam" id="PF00474">
    <property type="entry name" value="SSF"/>
    <property type="match status" value="1"/>
</dbReference>
<dbReference type="InterPro" id="IPR052244">
    <property type="entry name" value="Choline_transporter"/>
</dbReference>
<evidence type="ECO:0000256" key="5">
    <source>
        <dbReference type="ARBA" id="ARBA00022847"/>
    </source>
</evidence>
<feature type="transmembrane region" description="Helical" evidence="14">
    <location>
        <begin position="405"/>
        <end position="429"/>
    </location>
</feature>
<dbReference type="InterPro" id="IPR038377">
    <property type="entry name" value="Na/Glc_symporter_sf"/>
</dbReference>
<dbReference type="AlphaFoldDB" id="A0A3B3QJL0"/>
<dbReference type="Gene3D" id="1.20.1730.10">
    <property type="entry name" value="Sodium/glucose cotransporter"/>
    <property type="match status" value="1"/>
</dbReference>
<feature type="transmembrane region" description="Helical" evidence="14">
    <location>
        <begin position="163"/>
        <end position="184"/>
    </location>
</feature>
<dbReference type="PROSITE" id="PS50283">
    <property type="entry name" value="NA_SOLUT_SYMP_3"/>
    <property type="match status" value="1"/>
</dbReference>
<reference evidence="15" key="2">
    <citation type="submission" date="2025-09" db="UniProtKB">
        <authorList>
            <consortium name="Ensembl"/>
        </authorList>
    </citation>
    <scope>IDENTIFICATION</scope>
</reference>
<keyword evidence="5" id="KW-0769">Symport</keyword>
<evidence type="ECO:0000256" key="2">
    <source>
        <dbReference type="ARBA" id="ARBA00006434"/>
    </source>
</evidence>
<evidence type="ECO:0000256" key="4">
    <source>
        <dbReference type="ARBA" id="ARBA00022692"/>
    </source>
</evidence>
<dbReference type="InterPro" id="IPR001734">
    <property type="entry name" value="Na/solute_symporter"/>
</dbReference>
<feature type="transmembrane region" description="Helical" evidence="14">
    <location>
        <begin position="6"/>
        <end position="25"/>
    </location>
</feature>
<feature type="transmembrane region" description="Helical" evidence="14">
    <location>
        <begin position="441"/>
        <end position="465"/>
    </location>
</feature>
<feature type="transmembrane region" description="Helical" evidence="14">
    <location>
        <begin position="485"/>
        <end position="509"/>
    </location>
</feature>
<dbReference type="KEGG" id="pki:111833869"/>
<keyword evidence="7 14" id="KW-1133">Transmembrane helix</keyword>